<evidence type="ECO:0000313" key="3">
    <source>
        <dbReference type="Proteomes" id="UP000319296"/>
    </source>
</evidence>
<keyword evidence="1" id="KW-0732">Signal</keyword>
<comment type="caution">
    <text evidence="2">The sequence shown here is derived from an EMBL/GenBank/DDBJ whole genome shotgun (WGS) entry which is preliminary data.</text>
</comment>
<feature type="chain" id="PRO_5021986227" description="Conjugal transfer protein TrbJ" evidence="1">
    <location>
        <begin position="23"/>
        <end position="282"/>
    </location>
</feature>
<sequence length="282" mass="30360">MKKLTFLLFFMFLFLMPVTVSAQGIITFDPVTAGIQAVIKEITAANTAIQAAESKIQVELSALKYVRQGQQLMNQVQNMQQEASGLMGAVNNLEGTVMMPANELQGLKNSLTAEQASMTNIISMENGNPAMQGFLQNYQNTYGSNSLYNSNLPQQNQNMQNQYQTADTQSGQTAGYAQGILNNSQNQQHLVEQLGSNIGKANSAVSAEQATGQAVVTLTEEVNQLNKLEAERAKLAAMQAGQQDSAVSTASQTYSPPALKIYDSSGNPFGTYPPVTNFGINP</sequence>
<proteinExistence type="predicted"/>
<evidence type="ECO:0008006" key="4">
    <source>
        <dbReference type="Google" id="ProtNLM"/>
    </source>
</evidence>
<protein>
    <recommendedName>
        <fullName evidence="4">Conjugal transfer protein TrbJ</fullName>
    </recommendedName>
</protein>
<gene>
    <name evidence="2" type="ORF">EVG15_02495</name>
</gene>
<name>A0A519BNZ2_9DELT</name>
<feature type="signal peptide" evidence="1">
    <location>
        <begin position="1"/>
        <end position="22"/>
    </location>
</feature>
<accession>A0A519BNZ2</accession>
<evidence type="ECO:0000256" key="1">
    <source>
        <dbReference type="SAM" id="SignalP"/>
    </source>
</evidence>
<dbReference type="EMBL" id="SGBB01000003">
    <property type="protein sequence ID" value="RZD18991.1"/>
    <property type="molecule type" value="Genomic_DNA"/>
</dbReference>
<dbReference type="Proteomes" id="UP000319296">
    <property type="component" value="Unassembled WGS sequence"/>
</dbReference>
<reference evidence="2 3" key="1">
    <citation type="journal article" date="2019" name="ISME J.">
        <title>Insights into ecological role of a new deltaproteobacterial order Candidatus Acidulodesulfobacterales by metagenomics and metatranscriptomics.</title>
        <authorList>
            <person name="Tan S."/>
            <person name="Liu J."/>
            <person name="Fang Y."/>
            <person name="Hedlund B.P."/>
            <person name="Lian Z.H."/>
            <person name="Huang L.Y."/>
            <person name="Li J.T."/>
            <person name="Huang L.N."/>
            <person name="Li W.J."/>
            <person name="Jiang H.C."/>
            <person name="Dong H.L."/>
            <person name="Shu W.S."/>
        </authorList>
    </citation>
    <scope>NUCLEOTIDE SEQUENCE [LARGE SCALE GENOMIC DNA]</scope>
    <source>
        <strain evidence="2">AP1</strain>
    </source>
</reference>
<organism evidence="2 3">
    <name type="scientific">Candidatus Acididesulfobacter diazotrophicus</name>
    <dbReference type="NCBI Taxonomy" id="2597226"/>
    <lineage>
        <taxon>Bacteria</taxon>
        <taxon>Deltaproteobacteria</taxon>
        <taxon>Candidatus Acidulodesulfobacterales</taxon>
        <taxon>Candidatus Acididesulfobacter</taxon>
    </lineage>
</organism>
<dbReference type="AlphaFoldDB" id="A0A519BNZ2"/>
<evidence type="ECO:0000313" key="2">
    <source>
        <dbReference type="EMBL" id="RZD18991.1"/>
    </source>
</evidence>